<name>A0A833S6V9_PHYIN</name>
<organism evidence="1 2">
    <name type="scientific">Phytophthora infestans</name>
    <name type="common">Potato late blight agent</name>
    <name type="synonym">Botrytis infestans</name>
    <dbReference type="NCBI Taxonomy" id="4787"/>
    <lineage>
        <taxon>Eukaryota</taxon>
        <taxon>Sar</taxon>
        <taxon>Stramenopiles</taxon>
        <taxon>Oomycota</taxon>
        <taxon>Peronosporomycetes</taxon>
        <taxon>Peronosporales</taxon>
        <taxon>Peronosporaceae</taxon>
        <taxon>Phytophthora</taxon>
    </lineage>
</organism>
<gene>
    <name evidence="1" type="ORF">GN244_ATG13193</name>
</gene>
<evidence type="ECO:0000313" key="1">
    <source>
        <dbReference type="EMBL" id="KAF4034831.1"/>
    </source>
</evidence>
<keyword evidence="2" id="KW-1185">Reference proteome</keyword>
<comment type="caution">
    <text evidence="1">The sequence shown here is derived from an EMBL/GenBank/DDBJ whole genome shotgun (WGS) entry which is preliminary data.</text>
</comment>
<dbReference type="Proteomes" id="UP000602510">
    <property type="component" value="Unassembled WGS sequence"/>
</dbReference>
<evidence type="ECO:0000313" key="2">
    <source>
        <dbReference type="Proteomes" id="UP000602510"/>
    </source>
</evidence>
<dbReference type="EMBL" id="WSZM01000343">
    <property type="protein sequence ID" value="KAF4034831.1"/>
    <property type="molecule type" value="Genomic_DNA"/>
</dbReference>
<sequence>MLNSLCWLQRAHLLTRNVAADSISPSYSGRGNKGRRAQKTYSAVLTKRFRCTSVRYGRLQQYPGVSKKAR</sequence>
<protein>
    <submittedName>
        <fullName evidence="1">Uncharacterized protein</fullName>
    </submittedName>
</protein>
<dbReference type="AlphaFoldDB" id="A0A833S6V9"/>
<proteinExistence type="predicted"/>
<accession>A0A833S6V9</accession>
<reference evidence="1" key="1">
    <citation type="submission" date="2020-04" db="EMBL/GenBank/DDBJ databases">
        <title>Hybrid Assembly of Korean Phytophthora infestans isolates.</title>
        <authorList>
            <person name="Prokchorchik M."/>
            <person name="Lee Y."/>
            <person name="Seo J."/>
            <person name="Cho J.-H."/>
            <person name="Park Y.-E."/>
            <person name="Jang D.-C."/>
            <person name="Im J.-S."/>
            <person name="Choi J.-G."/>
            <person name="Park H.-J."/>
            <person name="Lee G.-B."/>
            <person name="Lee Y.-G."/>
            <person name="Hong S.-Y."/>
            <person name="Cho K."/>
            <person name="Sohn K.H."/>
        </authorList>
    </citation>
    <scope>NUCLEOTIDE SEQUENCE</scope>
    <source>
        <strain evidence="1">KR_1_A1</strain>
    </source>
</reference>